<dbReference type="PANTHER" id="PTHR41259:SF1">
    <property type="entry name" value="DOUBLE-STRAND BREAK REPAIR RAD50 ATPASE, PUTATIVE-RELATED"/>
    <property type="match status" value="1"/>
</dbReference>
<feature type="coiled-coil region" evidence="1">
    <location>
        <begin position="274"/>
        <end position="301"/>
    </location>
</feature>
<dbReference type="SUPFAM" id="SSF52540">
    <property type="entry name" value="P-loop containing nucleoside triphosphate hydrolases"/>
    <property type="match status" value="1"/>
</dbReference>
<gene>
    <name evidence="4" type="ORF">SAMN05192568_102511</name>
</gene>
<dbReference type="STRING" id="582667.SAMN05192568_102511"/>
<evidence type="ECO:0000313" key="5">
    <source>
        <dbReference type="Proteomes" id="UP000199048"/>
    </source>
</evidence>
<evidence type="ECO:0000256" key="1">
    <source>
        <dbReference type="SAM" id="Coils"/>
    </source>
</evidence>
<dbReference type="EMBL" id="FOTK01000025">
    <property type="protein sequence ID" value="SFM27897.1"/>
    <property type="molecule type" value="Genomic_DNA"/>
</dbReference>
<dbReference type="Pfam" id="PF13514">
    <property type="entry name" value="AAA_27"/>
    <property type="match status" value="1"/>
</dbReference>
<feature type="coiled-coil region" evidence="1">
    <location>
        <begin position="206"/>
        <end position="243"/>
    </location>
</feature>
<dbReference type="Gene3D" id="3.40.50.300">
    <property type="entry name" value="P-loop containing nucleotide triphosphate hydrolases"/>
    <property type="match status" value="2"/>
</dbReference>
<evidence type="ECO:0000313" key="4">
    <source>
        <dbReference type="EMBL" id="SFM27897.1"/>
    </source>
</evidence>
<dbReference type="RefSeq" id="WP_092043832.1">
    <property type="nucleotide sequence ID" value="NZ_FOTK01000025.1"/>
</dbReference>
<organism evidence="4 5">
    <name type="scientific">Methylobacterium pseudosasicola</name>
    <dbReference type="NCBI Taxonomy" id="582667"/>
    <lineage>
        <taxon>Bacteria</taxon>
        <taxon>Pseudomonadati</taxon>
        <taxon>Pseudomonadota</taxon>
        <taxon>Alphaproteobacteria</taxon>
        <taxon>Hyphomicrobiales</taxon>
        <taxon>Methylobacteriaceae</taxon>
        <taxon>Methylobacterium</taxon>
    </lineage>
</organism>
<evidence type="ECO:0000256" key="2">
    <source>
        <dbReference type="SAM" id="MobiDB-lite"/>
    </source>
</evidence>
<name>A0A1I4PJK7_9HYPH</name>
<dbReference type="OrthoDB" id="9764467at2"/>
<sequence>MRLIRLALERYGAFTDRTVTFRPDARLHVVLGANEAGKSTALAAVTDLLFGFEKTTRYAFLHDMPLLRLGAEVEAADGRRLAFRRRKGNTRTLIDAAEAPLPDDALAPFLGGISRTVFCRAFGLDAGSLRAGGREMVDVEGEVGASLFAAGSGLRGLTELQAALDAEAEGIFAPRQAKHRTFYQALERHETARKAIREKGLRAGDWRALNDEIAAAAQQLDALRAETQRLATERARLERLKRARPIVAEIDVLDHRIAADAGLAEADSAWIERLGAALERCRQAEAEAARADATLARARGEAEAVPVEPALILRAEEILAAFSGTKEFEKGGTDLPRIEGDAHKVGLDLERLRARIGAPDLAALEAGQPTDAARARVERLIRDGRTLAATEDQLTRDAAAARAERDRLAREVEAAGATHDPTPLREALKPLSKLHERLAAHEALDTAIRRETALLRNQAARLSPPVADTAALARMPLPSADTIARYRGLLDGKRREQERAADRRDAARAQADATRTRLREREAGRPIATQERLDAVRAARDAAFAPLRDALAAGRITEPGTLAAYERALFEADRLADERAADAARVAAHAADLDRLAAEDAALAAADRVLAGIADEIAEGEAAWREAWQPAGLVPGPPAEMAAWLAETENLIEAEQRLAEQRIERDHLKARIESARAPLADLFTRAGLDPAPEGEIGPALERLEARVATLASRWEANLETGGRLRAAAATAEKLEAASAETGSRRAAWQADWAEALRPLGLPATARPEEAEGALEAWRTVPDRLAERAALQRRAAGLRRDMEAFRLGAAALVEALAPDLADTPPTGAIRTLQARLVTAQAREARRAELDRRLEEAESALRHAVGLRDAARSDLTRQVAETMPDLAEAPTPAIAEVFGRLNAREMLRAERLRLRGSLAGAADGLPESEIRAGLDALPPEAVEAELARLAMEAEEQAERGQVIFADRDRAERRRAELEGGSGAELAAAERKAAEADLQAASRSWAVLRLAGLMLGQAVARHRAGQQDPLVARAGALFRALTGGAFTGLAQTYDEADTPKLAGQRAGGGLVGIEALSEGTRDQLYLALRLAYLEDYAGRAEPAPFIGDDLFSTFDEARTGYGLDALAEIGASVQPILFTHHRHVAEIARDRLGAAVDVLEL</sequence>
<feature type="compositionally biased region" description="Basic and acidic residues" evidence="2">
    <location>
        <begin position="494"/>
        <end position="507"/>
    </location>
</feature>
<feature type="domain" description="YhaN AAA" evidence="3">
    <location>
        <begin position="1"/>
        <end position="206"/>
    </location>
</feature>
<proteinExistence type="predicted"/>
<dbReference type="InterPro" id="IPR038734">
    <property type="entry name" value="YhaN_AAA"/>
</dbReference>
<feature type="coiled-coil region" evidence="1">
    <location>
        <begin position="838"/>
        <end position="865"/>
    </location>
</feature>
<keyword evidence="1" id="KW-0175">Coiled coil</keyword>
<reference evidence="5" key="1">
    <citation type="submission" date="2016-10" db="EMBL/GenBank/DDBJ databases">
        <authorList>
            <person name="Varghese N."/>
            <person name="Submissions S."/>
        </authorList>
    </citation>
    <scope>NUCLEOTIDE SEQUENCE [LARGE SCALE GENOMIC DNA]</scope>
    <source>
        <strain evidence="5">BL36</strain>
    </source>
</reference>
<evidence type="ECO:0000259" key="3">
    <source>
        <dbReference type="Pfam" id="PF13514"/>
    </source>
</evidence>
<feature type="compositionally biased region" description="Basic and acidic residues" evidence="2">
    <location>
        <begin position="514"/>
        <end position="524"/>
    </location>
</feature>
<feature type="region of interest" description="Disordered" evidence="2">
    <location>
        <begin position="494"/>
        <end position="526"/>
    </location>
</feature>
<dbReference type="AlphaFoldDB" id="A0A1I4PJK7"/>
<keyword evidence="5" id="KW-1185">Reference proteome</keyword>
<dbReference type="InterPro" id="IPR027417">
    <property type="entry name" value="P-loop_NTPase"/>
</dbReference>
<accession>A0A1I4PJK7</accession>
<protein>
    <submittedName>
        <fullName evidence="4">AAA domain-containing protein</fullName>
    </submittedName>
</protein>
<feature type="coiled-coil region" evidence="1">
    <location>
        <begin position="391"/>
        <end position="418"/>
    </location>
</feature>
<dbReference type="Proteomes" id="UP000199048">
    <property type="component" value="Unassembled WGS sequence"/>
</dbReference>
<dbReference type="PANTHER" id="PTHR41259">
    <property type="entry name" value="DOUBLE-STRAND BREAK REPAIR RAD50 ATPASE, PUTATIVE-RELATED"/>
    <property type="match status" value="1"/>
</dbReference>